<evidence type="ECO:0000256" key="3">
    <source>
        <dbReference type="ARBA" id="ARBA00011897"/>
    </source>
</evidence>
<name>A0A6M8HV52_9PROT</name>
<dbReference type="InterPro" id="IPR001375">
    <property type="entry name" value="Peptidase_S9_cat"/>
</dbReference>
<dbReference type="InterPro" id="IPR029058">
    <property type="entry name" value="AB_hydrolase_fold"/>
</dbReference>
<dbReference type="EMBL" id="CP053708">
    <property type="protein sequence ID" value="QKE92027.1"/>
    <property type="molecule type" value="Genomic_DNA"/>
</dbReference>
<organism evidence="9 10">
    <name type="scientific">Lichenicola cladoniae</name>
    <dbReference type="NCBI Taxonomy" id="1484109"/>
    <lineage>
        <taxon>Bacteria</taxon>
        <taxon>Pseudomonadati</taxon>
        <taxon>Pseudomonadota</taxon>
        <taxon>Alphaproteobacteria</taxon>
        <taxon>Acetobacterales</taxon>
        <taxon>Acetobacteraceae</taxon>
        <taxon>Lichenicola</taxon>
    </lineage>
</organism>
<keyword evidence="4" id="KW-0645">Protease</keyword>
<dbReference type="GO" id="GO:0005829">
    <property type="term" value="C:cytosol"/>
    <property type="evidence" value="ECO:0007669"/>
    <property type="project" value="TreeGrafter"/>
</dbReference>
<evidence type="ECO:0000256" key="5">
    <source>
        <dbReference type="ARBA" id="ARBA00022801"/>
    </source>
</evidence>
<feature type="domain" description="Peptidase S9A N-terminal" evidence="8">
    <location>
        <begin position="30"/>
        <end position="446"/>
    </location>
</feature>
<evidence type="ECO:0000259" key="8">
    <source>
        <dbReference type="Pfam" id="PF02897"/>
    </source>
</evidence>
<comment type="similarity">
    <text evidence="2">Belongs to the peptidase S9A family.</text>
</comment>
<gene>
    <name evidence="9" type="ORF">HN018_20090</name>
</gene>
<evidence type="ECO:0000313" key="9">
    <source>
        <dbReference type="EMBL" id="QKE92027.1"/>
    </source>
</evidence>
<dbReference type="Proteomes" id="UP000500767">
    <property type="component" value="Chromosome"/>
</dbReference>
<dbReference type="Pfam" id="PF02897">
    <property type="entry name" value="Peptidase_S9_N"/>
    <property type="match status" value="1"/>
</dbReference>
<dbReference type="SUPFAM" id="SSF53474">
    <property type="entry name" value="alpha/beta-Hydrolases"/>
    <property type="match status" value="1"/>
</dbReference>
<dbReference type="InterPro" id="IPR002471">
    <property type="entry name" value="Pept_S9_AS"/>
</dbReference>
<evidence type="ECO:0000256" key="2">
    <source>
        <dbReference type="ARBA" id="ARBA00005228"/>
    </source>
</evidence>
<dbReference type="GO" id="GO:0006508">
    <property type="term" value="P:proteolysis"/>
    <property type="evidence" value="ECO:0007669"/>
    <property type="project" value="UniProtKB-KW"/>
</dbReference>
<evidence type="ECO:0000259" key="7">
    <source>
        <dbReference type="Pfam" id="PF00326"/>
    </source>
</evidence>
<dbReference type="KEGG" id="lck:HN018_20090"/>
<keyword evidence="6" id="KW-0720">Serine protease</keyword>
<dbReference type="InterPro" id="IPR002470">
    <property type="entry name" value="Peptidase_S9A"/>
</dbReference>
<evidence type="ECO:0000256" key="1">
    <source>
        <dbReference type="ARBA" id="ARBA00001070"/>
    </source>
</evidence>
<dbReference type="PANTHER" id="PTHR42881">
    <property type="entry name" value="PROLYL ENDOPEPTIDASE"/>
    <property type="match status" value="1"/>
</dbReference>
<dbReference type="AlphaFoldDB" id="A0A6M8HV52"/>
<accession>A0A6M8HV52</accession>
<proteinExistence type="inferred from homology"/>
<protein>
    <recommendedName>
        <fullName evidence="3">prolyl oligopeptidase</fullName>
        <ecNumber evidence="3">3.4.21.26</ecNumber>
    </recommendedName>
</protein>
<evidence type="ECO:0000256" key="6">
    <source>
        <dbReference type="ARBA" id="ARBA00022825"/>
    </source>
</evidence>
<sequence>MRLVRAVQIITFGAAASLVIVVPLMAADYPPVAPVKPVTDDYFGTMITDPYRWMESEPKPRFMAYLHGQDDHARRVLSRIPGRDALAREIGEVSGLAARVHTVELAGGRLFYLKRDAGAQIDRLYVSDQAGHETLLVDPSALGRDGKHAEIDQFQPSQDGTLVAYGISLGGSENSTLHVIDTATKTLRPDTIDRAQFAGVSWAPDGKSFFFARLPVPATGGKADQQYAHMQVYRHVLGDDPAQDVSVLDSDRLPFPFKAAAVFPAIIVIPGSGYALASISDGVSPEVTLYTAPLAELLAGHPGWKQVALQSDGVIGIAVRGDRIDLLTHKDASRFKVVETSLANPNFARAKIVVPEADGVLTGISAAKDGLYFASRDGAVFSLHRLGEGARQPQTIKLPFAGTIAPGDEGAGGLVTDPERPGAIVSLESWVRPHQWLRYDAATGTVSDTHILPGFPRDLSGYESIETSATASDGTKIPLSIITRKGLPHDGKRPTYLVGYGSYGISYDPAFSPTFLPWLDRGGVYAVAHVRGGGEGGQAWHDAGKIATKQNTIHDFIAAGEALIAQGYTDKGHLGGEGTSAGGILIGGAITQRPDLFRAALIRVGATNTLREQYTAGGPANIPEFGSATDRAQFPSMLAMDAYNHVTKGTAYPAVLLTGGADDPRVTVWIPAKMTARLQADTSSRRPVLFRVEFDAGHGIGSTRKQRDDETADEFAFLLWQFGEAGYQPAKRLDVSPAREE</sequence>
<dbReference type="GO" id="GO:0070012">
    <property type="term" value="F:oligopeptidase activity"/>
    <property type="evidence" value="ECO:0007669"/>
    <property type="project" value="TreeGrafter"/>
</dbReference>
<evidence type="ECO:0000256" key="4">
    <source>
        <dbReference type="ARBA" id="ARBA00022670"/>
    </source>
</evidence>
<dbReference type="Pfam" id="PF00326">
    <property type="entry name" value="Peptidase_S9"/>
    <property type="match status" value="1"/>
</dbReference>
<dbReference type="Gene3D" id="3.40.50.1820">
    <property type="entry name" value="alpha/beta hydrolase"/>
    <property type="match status" value="1"/>
</dbReference>
<dbReference type="PRINTS" id="PR00862">
    <property type="entry name" value="PROLIGOPTASE"/>
</dbReference>
<dbReference type="PROSITE" id="PS00708">
    <property type="entry name" value="PRO_ENDOPEP_SER"/>
    <property type="match status" value="1"/>
</dbReference>
<comment type="catalytic activity">
    <reaction evidence="1">
        <text>Hydrolysis of Pro-|-Xaa &gt;&gt; Ala-|-Xaa in oligopeptides.</text>
        <dbReference type="EC" id="3.4.21.26"/>
    </reaction>
</comment>
<keyword evidence="5" id="KW-0378">Hydrolase</keyword>
<dbReference type="PANTHER" id="PTHR42881:SF2">
    <property type="entry name" value="PROLYL ENDOPEPTIDASE"/>
    <property type="match status" value="1"/>
</dbReference>
<dbReference type="RefSeq" id="WP_171833709.1">
    <property type="nucleotide sequence ID" value="NZ_CP053708.1"/>
</dbReference>
<dbReference type="SUPFAM" id="SSF50993">
    <property type="entry name" value="Peptidase/esterase 'gauge' domain"/>
    <property type="match status" value="1"/>
</dbReference>
<keyword evidence="10" id="KW-1185">Reference proteome</keyword>
<dbReference type="EC" id="3.4.21.26" evidence="3"/>
<evidence type="ECO:0000313" key="10">
    <source>
        <dbReference type="Proteomes" id="UP000500767"/>
    </source>
</evidence>
<reference evidence="9 10" key="1">
    <citation type="journal article" date="2014" name="World J. Microbiol. Biotechnol.">
        <title>Biodiversity and physiological characteristics of Antarctic and Arctic lichens-associated bacteria.</title>
        <authorList>
            <person name="Lee Y.M."/>
            <person name="Kim E.H."/>
            <person name="Lee H.K."/>
            <person name="Hong S.G."/>
        </authorList>
    </citation>
    <scope>NUCLEOTIDE SEQUENCE [LARGE SCALE GENOMIC DNA]</scope>
    <source>
        <strain evidence="9 10">PAMC 26569</strain>
    </source>
</reference>
<dbReference type="GO" id="GO:0004252">
    <property type="term" value="F:serine-type endopeptidase activity"/>
    <property type="evidence" value="ECO:0007669"/>
    <property type="project" value="UniProtKB-EC"/>
</dbReference>
<dbReference type="InterPro" id="IPR023302">
    <property type="entry name" value="Pept_S9A_N"/>
</dbReference>
<dbReference type="Gene3D" id="2.130.10.120">
    <property type="entry name" value="Prolyl oligopeptidase, N-terminal domain"/>
    <property type="match status" value="1"/>
</dbReference>
<feature type="domain" description="Peptidase S9 prolyl oligopeptidase catalytic" evidence="7">
    <location>
        <begin position="511"/>
        <end position="723"/>
    </location>
</feature>
<dbReference type="InterPro" id="IPR051167">
    <property type="entry name" value="Prolyl_oligopep/macrocyclase"/>
</dbReference>